<feature type="transmembrane region" description="Helical" evidence="7">
    <location>
        <begin position="12"/>
        <end position="31"/>
    </location>
</feature>
<dbReference type="PANTHER" id="PTHR42718">
    <property type="entry name" value="MAJOR FACILITATOR SUPERFAMILY MULTIDRUG TRANSPORTER MFSC"/>
    <property type="match status" value="1"/>
</dbReference>
<sequence length="472" mass="48776">MTSAPLERIPWRVWRLALVIVIGAFLSMLDASLVNVGLDTIGTDLGAPLDLAQWVATGYLIALAVSLPLCGWLGRRVGVGRLWLGSLAAFTVASGLCALAPDVTWLIGLRVLQGLAAGLLVPAGQTILGQAVGPQRLGRVMSILGIAVSSGPALGPTAGGLILHNLPWQWLFLVNLPIGAVGLLLGLRLVPRGELGAAAPLDWPGFVLIGLGLPLTVSALTSWGEHGSIATPAVLLPLVLGVAGLLAFGLRSRRHPHPLLDLGLFRNRVYLAASGATVFNGAGQFGAMLLFPLYFQLSQGMDVISTGLSLISLGLGTAVVLPLGGQLTDRFGGGVVAFWGGVLTIATTVPFALLPTDTDALVVQALLLARGMALALAATPITTAAYASVRPDQLPDAATQVNIAIRVGGAVGGALFAVVLAQHLPSGTETAFHTAFWWLTGASVIGLACTLWLWLVQRRPAPAPSPRVREGV</sequence>
<comment type="subcellular location">
    <subcellularLocation>
        <location evidence="1">Cell membrane</location>
        <topology evidence="1">Multi-pass membrane protein</topology>
    </subcellularLocation>
</comment>
<comment type="caution">
    <text evidence="9">The sequence shown here is derived from an EMBL/GenBank/DDBJ whole genome shotgun (WGS) entry which is preliminary data.</text>
</comment>
<keyword evidence="5 7" id="KW-1133">Transmembrane helix</keyword>
<dbReference type="InterPro" id="IPR020846">
    <property type="entry name" value="MFS_dom"/>
</dbReference>
<evidence type="ECO:0000259" key="8">
    <source>
        <dbReference type="PROSITE" id="PS50850"/>
    </source>
</evidence>
<dbReference type="Gene3D" id="1.20.1720.10">
    <property type="entry name" value="Multidrug resistance protein D"/>
    <property type="match status" value="1"/>
</dbReference>
<dbReference type="Pfam" id="PF07690">
    <property type="entry name" value="MFS_1"/>
    <property type="match status" value="1"/>
</dbReference>
<dbReference type="PRINTS" id="PR01036">
    <property type="entry name" value="TCRTETB"/>
</dbReference>
<protein>
    <submittedName>
        <fullName evidence="9">Drug resistance transporter, EmrB/QacA subfamily</fullName>
    </submittedName>
</protein>
<evidence type="ECO:0000256" key="7">
    <source>
        <dbReference type="SAM" id="Phobius"/>
    </source>
</evidence>
<keyword evidence="6 7" id="KW-0472">Membrane</keyword>
<dbReference type="InterPro" id="IPR004638">
    <property type="entry name" value="EmrB-like"/>
</dbReference>
<proteinExistence type="predicted"/>
<name>A0AAE3GEN2_9PSEU</name>
<evidence type="ECO:0000256" key="6">
    <source>
        <dbReference type="ARBA" id="ARBA00023136"/>
    </source>
</evidence>
<feature type="transmembrane region" description="Helical" evidence="7">
    <location>
        <begin position="331"/>
        <end position="353"/>
    </location>
</feature>
<evidence type="ECO:0000313" key="9">
    <source>
        <dbReference type="EMBL" id="MCP2166750.1"/>
    </source>
</evidence>
<dbReference type="CDD" id="cd17503">
    <property type="entry name" value="MFS_LmrB_MDR_like"/>
    <property type="match status" value="1"/>
</dbReference>
<feature type="transmembrane region" description="Helical" evidence="7">
    <location>
        <begin position="401"/>
        <end position="424"/>
    </location>
</feature>
<dbReference type="GO" id="GO:0022857">
    <property type="term" value="F:transmembrane transporter activity"/>
    <property type="evidence" value="ECO:0007669"/>
    <property type="project" value="InterPro"/>
</dbReference>
<dbReference type="PROSITE" id="PS50850">
    <property type="entry name" value="MFS"/>
    <property type="match status" value="1"/>
</dbReference>
<dbReference type="SUPFAM" id="SSF103473">
    <property type="entry name" value="MFS general substrate transporter"/>
    <property type="match status" value="1"/>
</dbReference>
<feature type="transmembrane region" description="Helical" evidence="7">
    <location>
        <begin position="229"/>
        <end position="248"/>
    </location>
</feature>
<feature type="transmembrane region" description="Helical" evidence="7">
    <location>
        <begin position="170"/>
        <end position="191"/>
    </location>
</feature>
<evidence type="ECO:0000313" key="10">
    <source>
        <dbReference type="Proteomes" id="UP001206128"/>
    </source>
</evidence>
<dbReference type="InterPro" id="IPR036259">
    <property type="entry name" value="MFS_trans_sf"/>
</dbReference>
<dbReference type="PANTHER" id="PTHR42718:SF46">
    <property type="entry name" value="BLR6921 PROTEIN"/>
    <property type="match status" value="1"/>
</dbReference>
<feature type="domain" description="Major facilitator superfamily (MFS) profile" evidence="8">
    <location>
        <begin position="16"/>
        <end position="458"/>
    </location>
</feature>
<keyword evidence="2" id="KW-0813">Transport</keyword>
<gene>
    <name evidence="9" type="ORF">LX83_003622</name>
</gene>
<feature type="transmembrane region" description="Helical" evidence="7">
    <location>
        <begin position="365"/>
        <end position="389"/>
    </location>
</feature>
<keyword evidence="10" id="KW-1185">Reference proteome</keyword>
<dbReference type="Proteomes" id="UP001206128">
    <property type="component" value="Unassembled WGS sequence"/>
</dbReference>
<evidence type="ECO:0000256" key="2">
    <source>
        <dbReference type="ARBA" id="ARBA00022448"/>
    </source>
</evidence>
<dbReference type="EMBL" id="JAMTCK010000008">
    <property type="protein sequence ID" value="MCP2166750.1"/>
    <property type="molecule type" value="Genomic_DNA"/>
</dbReference>
<feature type="transmembrane region" description="Helical" evidence="7">
    <location>
        <begin position="303"/>
        <end position="324"/>
    </location>
</feature>
<dbReference type="NCBIfam" id="TIGR00711">
    <property type="entry name" value="efflux_EmrB"/>
    <property type="match status" value="1"/>
</dbReference>
<feature type="transmembrane region" description="Helical" evidence="7">
    <location>
        <begin position="436"/>
        <end position="456"/>
    </location>
</feature>
<dbReference type="AlphaFoldDB" id="A0AAE3GEN2"/>
<dbReference type="RefSeq" id="WP_253772937.1">
    <property type="nucleotide sequence ID" value="NZ_JAMTCK010000008.1"/>
</dbReference>
<keyword evidence="3" id="KW-1003">Cell membrane</keyword>
<feature type="transmembrane region" description="Helical" evidence="7">
    <location>
        <begin position="140"/>
        <end position="164"/>
    </location>
</feature>
<reference evidence="9" key="1">
    <citation type="submission" date="2022-06" db="EMBL/GenBank/DDBJ databases">
        <title>Genomic Encyclopedia of Archaeal and Bacterial Type Strains, Phase II (KMG-II): from individual species to whole genera.</title>
        <authorList>
            <person name="Goeker M."/>
        </authorList>
    </citation>
    <scope>NUCLEOTIDE SEQUENCE</scope>
    <source>
        <strain evidence="9">DSM 43935</strain>
    </source>
</reference>
<feature type="transmembrane region" description="Helical" evidence="7">
    <location>
        <begin position="51"/>
        <end position="70"/>
    </location>
</feature>
<feature type="transmembrane region" description="Helical" evidence="7">
    <location>
        <begin position="107"/>
        <end position="128"/>
    </location>
</feature>
<accession>A0AAE3GEN2</accession>
<feature type="transmembrane region" description="Helical" evidence="7">
    <location>
        <begin position="203"/>
        <end position="223"/>
    </location>
</feature>
<evidence type="ECO:0000256" key="4">
    <source>
        <dbReference type="ARBA" id="ARBA00022692"/>
    </source>
</evidence>
<evidence type="ECO:0000256" key="1">
    <source>
        <dbReference type="ARBA" id="ARBA00004651"/>
    </source>
</evidence>
<feature type="transmembrane region" description="Helical" evidence="7">
    <location>
        <begin position="269"/>
        <end position="291"/>
    </location>
</feature>
<dbReference type="GO" id="GO:0005886">
    <property type="term" value="C:plasma membrane"/>
    <property type="evidence" value="ECO:0007669"/>
    <property type="project" value="UniProtKB-SubCell"/>
</dbReference>
<feature type="transmembrane region" description="Helical" evidence="7">
    <location>
        <begin position="82"/>
        <end position="101"/>
    </location>
</feature>
<organism evidence="9 10">
    <name type="scientific">Goodfellowiella coeruleoviolacea</name>
    <dbReference type="NCBI Taxonomy" id="334858"/>
    <lineage>
        <taxon>Bacteria</taxon>
        <taxon>Bacillati</taxon>
        <taxon>Actinomycetota</taxon>
        <taxon>Actinomycetes</taxon>
        <taxon>Pseudonocardiales</taxon>
        <taxon>Pseudonocardiaceae</taxon>
        <taxon>Goodfellowiella</taxon>
    </lineage>
</organism>
<keyword evidence="4 7" id="KW-0812">Transmembrane</keyword>
<dbReference type="Gene3D" id="1.20.1250.20">
    <property type="entry name" value="MFS general substrate transporter like domains"/>
    <property type="match status" value="1"/>
</dbReference>
<evidence type="ECO:0000256" key="3">
    <source>
        <dbReference type="ARBA" id="ARBA00022475"/>
    </source>
</evidence>
<dbReference type="InterPro" id="IPR011701">
    <property type="entry name" value="MFS"/>
</dbReference>
<evidence type="ECO:0000256" key="5">
    <source>
        <dbReference type="ARBA" id="ARBA00022989"/>
    </source>
</evidence>